<reference evidence="3" key="3">
    <citation type="submission" date="2021-01" db="EMBL/GenBank/DDBJ databases">
        <authorList>
            <person name="Guzman M.S."/>
        </authorList>
    </citation>
    <scope>NUCLEOTIDE SEQUENCE</scope>
    <source>
        <strain evidence="3">AB19</strain>
    </source>
</reference>
<reference evidence="6" key="2">
    <citation type="submission" date="2021-01" db="EMBL/GenBank/DDBJ databases">
        <title>Draft genomes of Rhodovulum sulfidophilum.</title>
        <authorList>
            <person name="Guzman M.S."/>
        </authorList>
    </citation>
    <scope>NUCLEOTIDE SEQUENCE [LARGE SCALE GENOMIC DNA]</scope>
    <source>
        <strain evidence="6">AB19</strain>
    </source>
</reference>
<gene>
    <name evidence="4" type="ORF">EV657_103153</name>
    <name evidence="3" type="ORF">JMJ92_21325</name>
</gene>
<sequence>MLVLFTLASIAAGALSALAGALLLDSGWATVLLCYWLGGMVGGGAAVTVVALRDEPEDDTDRFVGTPPDLGVGETARTRPDPAKPQAGAEPVEADPGTARSRICEGCDSH</sequence>
<dbReference type="EMBL" id="SOEB01000003">
    <property type="protein sequence ID" value="TDX32582.1"/>
    <property type="molecule type" value="Genomic_DNA"/>
</dbReference>
<evidence type="ECO:0000313" key="3">
    <source>
        <dbReference type="EMBL" id="MBL3580652.1"/>
    </source>
</evidence>
<evidence type="ECO:0000256" key="2">
    <source>
        <dbReference type="SAM" id="Phobius"/>
    </source>
</evidence>
<feature type="transmembrane region" description="Helical" evidence="2">
    <location>
        <begin position="29"/>
        <end position="52"/>
    </location>
</feature>
<keyword evidence="2" id="KW-1133">Transmembrane helix</keyword>
<feature type="region of interest" description="Disordered" evidence="1">
    <location>
        <begin position="58"/>
        <end position="110"/>
    </location>
</feature>
<name>A0A4R8G7H2_9RHOB</name>
<accession>A0A4R8G7H2</accession>
<keyword evidence="6" id="KW-1185">Reference proteome</keyword>
<dbReference type="Proteomes" id="UP000635853">
    <property type="component" value="Unassembled WGS sequence"/>
</dbReference>
<evidence type="ECO:0000313" key="4">
    <source>
        <dbReference type="EMBL" id="TDX32582.1"/>
    </source>
</evidence>
<evidence type="ECO:0000313" key="6">
    <source>
        <dbReference type="Proteomes" id="UP000635853"/>
    </source>
</evidence>
<keyword evidence="2" id="KW-0472">Membrane</keyword>
<comment type="caution">
    <text evidence="4">The sequence shown here is derived from an EMBL/GenBank/DDBJ whole genome shotgun (WGS) entry which is preliminary data.</text>
</comment>
<proteinExistence type="predicted"/>
<evidence type="ECO:0000313" key="5">
    <source>
        <dbReference type="Proteomes" id="UP000295484"/>
    </source>
</evidence>
<dbReference type="RefSeq" id="WP_075785920.1">
    <property type="nucleotide sequence ID" value="NZ_JAESIL010000188.1"/>
</dbReference>
<dbReference type="AlphaFoldDB" id="A0A4R8G7H2"/>
<reference evidence="4 5" key="1">
    <citation type="submission" date="2019-03" db="EMBL/GenBank/DDBJ databases">
        <title>Genomic Encyclopedia of Type Strains, Phase IV (KMG-IV): sequencing the most valuable type-strain genomes for metagenomic binning, comparative biology and taxonomic classification.</title>
        <authorList>
            <person name="Goeker M."/>
        </authorList>
    </citation>
    <scope>NUCLEOTIDE SEQUENCE [LARGE SCALE GENOMIC DNA]</scope>
    <source>
        <strain evidence="4 5">JA181</strain>
    </source>
</reference>
<dbReference type="Proteomes" id="UP000295484">
    <property type="component" value="Unassembled WGS sequence"/>
</dbReference>
<keyword evidence="2" id="KW-0812">Transmembrane</keyword>
<protein>
    <submittedName>
        <fullName evidence="4">Uncharacterized protein</fullName>
    </submittedName>
</protein>
<evidence type="ECO:0000256" key="1">
    <source>
        <dbReference type="SAM" id="MobiDB-lite"/>
    </source>
</evidence>
<organism evidence="4 5">
    <name type="scientific">Rhodovulum visakhapatnamense</name>
    <dbReference type="NCBI Taxonomy" id="364297"/>
    <lineage>
        <taxon>Bacteria</taxon>
        <taxon>Pseudomonadati</taxon>
        <taxon>Pseudomonadota</taxon>
        <taxon>Alphaproteobacteria</taxon>
        <taxon>Rhodobacterales</taxon>
        <taxon>Paracoccaceae</taxon>
        <taxon>Rhodovulum</taxon>
    </lineage>
</organism>
<dbReference type="EMBL" id="JAESIL010000188">
    <property type="protein sequence ID" value="MBL3580652.1"/>
    <property type="molecule type" value="Genomic_DNA"/>
</dbReference>